<gene>
    <name evidence="2" type="ORF">BDV95DRAFT_602932</name>
</gene>
<reference evidence="2 3" key="1">
    <citation type="submission" date="2020-01" db="EMBL/GenBank/DDBJ databases">
        <authorList>
            <consortium name="DOE Joint Genome Institute"/>
            <person name="Haridas S."/>
            <person name="Albert R."/>
            <person name="Binder M."/>
            <person name="Bloem J."/>
            <person name="Labutti K."/>
            <person name="Salamov A."/>
            <person name="Andreopoulos B."/>
            <person name="Baker S.E."/>
            <person name="Barry K."/>
            <person name="Bills G."/>
            <person name="Bluhm B.H."/>
            <person name="Cannon C."/>
            <person name="Castanera R."/>
            <person name="Culley D.E."/>
            <person name="Daum C."/>
            <person name="Ezra D."/>
            <person name="Gonzalez J.B."/>
            <person name="Henrissat B."/>
            <person name="Kuo A."/>
            <person name="Liang C."/>
            <person name="Lipzen A."/>
            <person name="Lutzoni F."/>
            <person name="Magnuson J."/>
            <person name="Mondo S."/>
            <person name="Nolan M."/>
            <person name="Ohm R."/>
            <person name="Pangilinan J."/>
            <person name="Park H.-J.H."/>
            <person name="Ramirez L."/>
            <person name="Alfaro M."/>
            <person name="Sun H."/>
            <person name="Tritt A."/>
            <person name="Yoshinaga Y."/>
            <person name="Zwiers L.-H.L."/>
            <person name="Turgeon B.G."/>
            <person name="Goodwin S.B."/>
            <person name="Spatafora J.W."/>
            <person name="Crous P.W."/>
            <person name="Grigoriev I.V."/>
        </authorList>
    </citation>
    <scope>NUCLEOTIDE SEQUENCE [LARGE SCALE GENOMIC DNA]</scope>
    <source>
        <strain evidence="2 3">CBS 611.86</strain>
    </source>
</reference>
<dbReference type="EMBL" id="JAADJZ010000004">
    <property type="protein sequence ID" value="KAF2875511.1"/>
    <property type="molecule type" value="Genomic_DNA"/>
</dbReference>
<organism evidence="2 3">
    <name type="scientific">Massariosphaeria phaeospora</name>
    <dbReference type="NCBI Taxonomy" id="100035"/>
    <lineage>
        <taxon>Eukaryota</taxon>
        <taxon>Fungi</taxon>
        <taxon>Dikarya</taxon>
        <taxon>Ascomycota</taxon>
        <taxon>Pezizomycotina</taxon>
        <taxon>Dothideomycetes</taxon>
        <taxon>Pleosporomycetidae</taxon>
        <taxon>Pleosporales</taxon>
        <taxon>Pleosporales incertae sedis</taxon>
        <taxon>Massariosphaeria</taxon>
    </lineage>
</organism>
<evidence type="ECO:0000256" key="1">
    <source>
        <dbReference type="SAM" id="MobiDB-lite"/>
    </source>
</evidence>
<feature type="compositionally biased region" description="Polar residues" evidence="1">
    <location>
        <begin position="808"/>
        <end position="818"/>
    </location>
</feature>
<feature type="region of interest" description="Disordered" evidence="1">
    <location>
        <begin position="463"/>
        <end position="521"/>
    </location>
</feature>
<name>A0A7C8IF01_9PLEO</name>
<feature type="compositionally biased region" description="Low complexity" evidence="1">
    <location>
        <begin position="52"/>
        <end position="93"/>
    </location>
</feature>
<evidence type="ECO:0000313" key="2">
    <source>
        <dbReference type="EMBL" id="KAF2875511.1"/>
    </source>
</evidence>
<keyword evidence="3" id="KW-1185">Reference proteome</keyword>
<evidence type="ECO:0008006" key="4">
    <source>
        <dbReference type="Google" id="ProtNLM"/>
    </source>
</evidence>
<feature type="region of interest" description="Disordered" evidence="1">
    <location>
        <begin position="1"/>
        <end position="249"/>
    </location>
</feature>
<sequence length="839" mass="90770">MPAAHSRRPSGQQHHAAQQNSSSVPQPQHPQRPQHQRTKTAPEPPALLRLPSTTSSAGASVSRSRRTTNPSTPTLTPGQVSTSSVTSPSYFSPQPAASGPESRSPAIRRPPASFSGHGIDNSRGPPITLITRGNSDFARRPSQKPADFAFAQQQLLHSGLVSPVAASHISGGSRRRNDDADDTDDVGQATPQTQTPTLSRQNSITTSRRQRPMASSVTGSSEYNSGPRSQFGDAHAAHSAYDTSGTDEEQGEDLFLNIAEDSDLRERVMETNLRSDRLRSRIARSSNRQSFPTGLTSSSPAPSDSTTPTAARLAPAMDTNPAVSYRRASQLAATPRAQREQSPLSSANPLETPRSRLLDLTPKPSVSPRARDSDMSPQQFLSQIGMRRSSNPDTIHTPPNRTSTYRPSNLHYSSARDTQDAPVDAPQETASRADGTESLDSTGAPASVWDELDDLKSRIRRIELGGKTPTTSGAAVSQAIADRPRTANTSITTVSSSPKQQRRSNTSPSESTIGTSTPHRVHPLLREALVKARQHTTPAVYRVLEATASEALELAESSGSAGPQGTLLSASSILNGATIPDRQVRRKADNLCRSLTELCIELCSVKPSLSSPALRNAAVVTSRRPSVQINGESPQVWQSIEHDINTVPRSSPSRAMSRIEARRTSILGNGLNGSPRELSQEPPTPQSNIPTRLSRAGTSLHRTRRTAEEEDEDPIMRAPSRAMTDFHDTRSSNKPTRFSREYTSREPIPELQPSPSIQQPASLRRPTVTGLGNENHLLYRDNRRFNIDRQNSPAYEKQLSADYGNRAPYSSNRHSISGVSALGRSGSVNRRLRGTSTGE</sequence>
<feature type="compositionally biased region" description="Low complexity" evidence="1">
    <location>
        <begin position="296"/>
        <end position="311"/>
    </location>
</feature>
<feature type="compositionally biased region" description="Polar residues" evidence="1">
    <location>
        <begin position="189"/>
        <end position="228"/>
    </location>
</feature>
<accession>A0A7C8IF01</accession>
<feature type="compositionally biased region" description="Basic and acidic residues" evidence="1">
    <location>
        <begin position="738"/>
        <end position="748"/>
    </location>
</feature>
<feature type="region of interest" description="Disordered" evidence="1">
    <location>
        <begin position="279"/>
        <end position="448"/>
    </location>
</feature>
<feature type="compositionally biased region" description="Polar residues" evidence="1">
    <location>
        <begin position="375"/>
        <end position="416"/>
    </location>
</feature>
<dbReference type="OrthoDB" id="5369729at2759"/>
<proteinExistence type="predicted"/>
<dbReference type="AlphaFoldDB" id="A0A7C8IF01"/>
<feature type="compositionally biased region" description="Polar residues" evidence="1">
    <location>
        <begin position="283"/>
        <end position="295"/>
    </location>
</feature>
<protein>
    <recommendedName>
        <fullName evidence="4">LPXTG-motif cell wall anchor domain protein</fullName>
    </recommendedName>
</protein>
<feature type="region of interest" description="Disordered" evidence="1">
    <location>
        <begin position="667"/>
        <end position="775"/>
    </location>
</feature>
<feature type="compositionally biased region" description="Low complexity" evidence="1">
    <location>
        <begin position="12"/>
        <end position="31"/>
    </location>
</feature>
<comment type="caution">
    <text evidence="2">The sequence shown here is derived from an EMBL/GenBank/DDBJ whole genome shotgun (WGS) entry which is preliminary data.</text>
</comment>
<feature type="compositionally biased region" description="Polar residues" evidence="1">
    <location>
        <begin position="340"/>
        <end position="349"/>
    </location>
</feature>
<feature type="region of interest" description="Disordered" evidence="1">
    <location>
        <begin position="804"/>
        <end position="839"/>
    </location>
</feature>
<evidence type="ECO:0000313" key="3">
    <source>
        <dbReference type="Proteomes" id="UP000481861"/>
    </source>
</evidence>
<feature type="compositionally biased region" description="Polar residues" evidence="1">
    <location>
        <begin position="486"/>
        <end position="518"/>
    </location>
</feature>
<dbReference type="Proteomes" id="UP000481861">
    <property type="component" value="Unassembled WGS sequence"/>
</dbReference>